<dbReference type="InterPro" id="IPR011551">
    <property type="entry name" value="NTP_PyrPHydrolase_MazG"/>
</dbReference>
<dbReference type="InterPro" id="IPR048011">
    <property type="entry name" value="NTP-PPase_MazG-like_C"/>
</dbReference>
<organism evidence="3 4">
    <name type="scientific">Spartinivicinus poritis</name>
    <dbReference type="NCBI Taxonomy" id="2994640"/>
    <lineage>
        <taxon>Bacteria</taxon>
        <taxon>Pseudomonadati</taxon>
        <taxon>Pseudomonadota</taxon>
        <taxon>Gammaproteobacteria</taxon>
        <taxon>Oceanospirillales</taxon>
        <taxon>Zooshikellaceae</taxon>
        <taxon>Spartinivicinus</taxon>
    </lineage>
</organism>
<accession>A0ABT5U237</accession>
<dbReference type="GO" id="GO:0047429">
    <property type="term" value="F:nucleoside triphosphate diphosphatase activity"/>
    <property type="evidence" value="ECO:0007669"/>
    <property type="project" value="UniProtKB-EC"/>
</dbReference>
<dbReference type="NCBIfam" id="TIGR00444">
    <property type="entry name" value="mazG"/>
    <property type="match status" value="1"/>
</dbReference>
<evidence type="ECO:0000313" key="3">
    <source>
        <dbReference type="EMBL" id="MDE1460431.1"/>
    </source>
</evidence>
<dbReference type="Gene3D" id="1.10.287.1080">
    <property type="entry name" value="MazG-like"/>
    <property type="match status" value="2"/>
</dbReference>
<feature type="domain" description="NTP pyrophosphohydrolase MazG-like" evidence="2">
    <location>
        <begin position="181"/>
        <end position="241"/>
    </location>
</feature>
<dbReference type="PANTHER" id="PTHR30522:SF0">
    <property type="entry name" value="NUCLEOSIDE TRIPHOSPHATE PYROPHOSPHOHYDROLASE"/>
    <property type="match status" value="1"/>
</dbReference>
<dbReference type="Proteomes" id="UP001528823">
    <property type="component" value="Unassembled WGS sequence"/>
</dbReference>
<name>A0ABT5U237_9GAMM</name>
<dbReference type="InterPro" id="IPR048015">
    <property type="entry name" value="NTP-PPase_MazG-like_N"/>
</dbReference>
<gene>
    <name evidence="3" type="primary">mazG</name>
    <name evidence="3" type="ORF">ORQ98_00490</name>
</gene>
<dbReference type="SUPFAM" id="SSF101386">
    <property type="entry name" value="all-alpha NTP pyrophosphatases"/>
    <property type="match status" value="2"/>
</dbReference>
<keyword evidence="3" id="KW-0378">Hydrolase</keyword>
<feature type="domain" description="NTP pyrophosphohydrolase MazG-like" evidence="2">
    <location>
        <begin position="28"/>
        <end position="101"/>
    </location>
</feature>
<dbReference type="CDD" id="cd11529">
    <property type="entry name" value="NTP-PPase_MazG_Cterm"/>
    <property type="match status" value="1"/>
</dbReference>
<dbReference type="RefSeq" id="WP_274686804.1">
    <property type="nucleotide sequence ID" value="NZ_JAPMOU010000001.1"/>
</dbReference>
<evidence type="ECO:0000259" key="2">
    <source>
        <dbReference type="Pfam" id="PF03819"/>
    </source>
</evidence>
<dbReference type="Pfam" id="PF03819">
    <property type="entry name" value="MazG"/>
    <property type="match status" value="2"/>
</dbReference>
<proteinExistence type="predicted"/>
<feature type="coiled-coil region" evidence="1">
    <location>
        <begin position="176"/>
        <end position="210"/>
    </location>
</feature>
<evidence type="ECO:0000313" key="4">
    <source>
        <dbReference type="Proteomes" id="UP001528823"/>
    </source>
</evidence>
<protein>
    <submittedName>
        <fullName evidence="3">Nucleoside triphosphate pyrophosphohydrolase</fullName>
        <ecNumber evidence="3">3.6.1.9</ecNumber>
    </submittedName>
</protein>
<keyword evidence="1" id="KW-0175">Coiled coil</keyword>
<keyword evidence="4" id="KW-1185">Reference proteome</keyword>
<dbReference type="PANTHER" id="PTHR30522">
    <property type="entry name" value="NUCLEOSIDE TRIPHOSPHATE PYROPHOSPHOHYDROLASE"/>
    <property type="match status" value="1"/>
</dbReference>
<dbReference type="EMBL" id="JAPMOU010000001">
    <property type="protein sequence ID" value="MDE1460431.1"/>
    <property type="molecule type" value="Genomic_DNA"/>
</dbReference>
<reference evidence="3 4" key="1">
    <citation type="submission" date="2022-11" db="EMBL/GenBank/DDBJ databases">
        <title>Spartinivicinus poritis sp. nov., isolated from scleractinian coral Porites lutea.</title>
        <authorList>
            <person name="Zhang G."/>
            <person name="Cai L."/>
            <person name="Wei Q."/>
        </authorList>
    </citation>
    <scope>NUCLEOTIDE SEQUENCE [LARGE SCALE GENOMIC DNA]</scope>
    <source>
        <strain evidence="3 4">A2-2</strain>
    </source>
</reference>
<dbReference type="NCBIfam" id="NF007113">
    <property type="entry name" value="PRK09562.1"/>
    <property type="match status" value="1"/>
</dbReference>
<dbReference type="EC" id="3.6.1.9" evidence="3"/>
<evidence type="ECO:0000256" key="1">
    <source>
        <dbReference type="SAM" id="Coils"/>
    </source>
</evidence>
<comment type="caution">
    <text evidence="3">The sequence shown here is derived from an EMBL/GenBank/DDBJ whole genome shotgun (WGS) entry which is preliminary data.</text>
</comment>
<dbReference type="InterPro" id="IPR004518">
    <property type="entry name" value="MazG-like_dom"/>
</dbReference>
<sequence>MKYTTEDLLYLMQRLRDPKLGCPWDIKQSYRTIVPHTIEEAYEVADAIAKQDYDHLEEELGDLLFQVIFYAQLAQEESRFNFDSIVSRLVEKLIRRHPHVFPEGTLSSQRKPDEGINEQQIAVNWEKIKTIEKQQAAASANKKQEQFFIDEVPVGLPALIKAYKLQKQAAKTGFDWDEVKLVLAKLKEELAELETELEADNQQNIEAELGDLLFCCVNLARHLKVNPEQALEQTNNKFIKRFSWIEQQLTKQNKTLMDATLSEMDWLWNQAKENNQN</sequence>
<dbReference type="CDD" id="cd11528">
    <property type="entry name" value="NTP-PPase_MazG_Nterm"/>
    <property type="match status" value="1"/>
</dbReference>